<feature type="compositionally biased region" description="Low complexity" evidence="4">
    <location>
        <begin position="142"/>
        <end position="155"/>
    </location>
</feature>
<dbReference type="PANTHER" id="PTHR31001">
    <property type="entry name" value="UNCHARACTERIZED TRANSCRIPTIONAL REGULATORY PROTEIN"/>
    <property type="match status" value="1"/>
</dbReference>
<dbReference type="OrthoDB" id="762982at2759"/>
<dbReference type="PANTHER" id="PTHR31001:SF81">
    <property type="entry name" value="ZN(II)2CYS6 TRANSCRIPTION FACTOR"/>
    <property type="match status" value="1"/>
</dbReference>
<reference evidence="6 7" key="1">
    <citation type="journal article" date="2019" name="Nat. Ecol. Evol.">
        <title>Megaphylogeny resolves global patterns of mushroom evolution.</title>
        <authorList>
            <person name="Varga T."/>
            <person name="Krizsan K."/>
            <person name="Foldi C."/>
            <person name="Dima B."/>
            <person name="Sanchez-Garcia M."/>
            <person name="Sanchez-Ramirez S."/>
            <person name="Szollosi G.J."/>
            <person name="Szarkandi J.G."/>
            <person name="Papp V."/>
            <person name="Albert L."/>
            <person name="Andreopoulos W."/>
            <person name="Angelini C."/>
            <person name="Antonin V."/>
            <person name="Barry K.W."/>
            <person name="Bougher N.L."/>
            <person name="Buchanan P."/>
            <person name="Buyck B."/>
            <person name="Bense V."/>
            <person name="Catcheside P."/>
            <person name="Chovatia M."/>
            <person name="Cooper J."/>
            <person name="Damon W."/>
            <person name="Desjardin D."/>
            <person name="Finy P."/>
            <person name="Geml J."/>
            <person name="Haridas S."/>
            <person name="Hughes K."/>
            <person name="Justo A."/>
            <person name="Karasinski D."/>
            <person name="Kautmanova I."/>
            <person name="Kiss B."/>
            <person name="Kocsube S."/>
            <person name="Kotiranta H."/>
            <person name="LaButti K.M."/>
            <person name="Lechner B.E."/>
            <person name="Liimatainen K."/>
            <person name="Lipzen A."/>
            <person name="Lukacs Z."/>
            <person name="Mihaltcheva S."/>
            <person name="Morgado L.N."/>
            <person name="Niskanen T."/>
            <person name="Noordeloos M.E."/>
            <person name="Ohm R.A."/>
            <person name="Ortiz-Santana B."/>
            <person name="Ovrebo C."/>
            <person name="Racz N."/>
            <person name="Riley R."/>
            <person name="Savchenko A."/>
            <person name="Shiryaev A."/>
            <person name="Soop K."/>
            <person name="Spirin V."/>
            <person name="Szebenyi C."/>
            <person name="Tomsovsky M."/>
            <person name="Tulloss R.E."/>
            <person name="Uehling J."/>
            <person name="Grigoriev I.V."/>
            <person name="Vagvolgyi C."/>
            <person name="Papp T."/>
            <person name="Martin F.M."/>
            <person name="Miettinen O."/>
            <person name="Hibbett D.S."/>
            <person name="Nagy L.G."/>
        </authorList>
    </citation>
    <scope>NUCLEOTIDE SEQUENCE [LARGE SCALE GENOMIC DNA]</scope>
    <source>
        <strain evidence="6 7">OMC1185</strain>
    </source>
</reference>
<dbReference type="STRING" id="5364.A0A5C3NIW6"/>
<feature type="region of interest" description="Disordered" evidence="4">
    <location>
        <begin position="1"/>
        <end position="60"/>
    </location>
</feature>
<gene>
    <name evidence="6" type="ORF">OE88DRAFT_1692901</name>
</gene>
<dbReference type="GO" id="GO:0003677">
    <property type="term" value="F:DNA binding"/>
    <property type="evidence" value="ECO:0007669"/>
    <property type="project" value="InterPro"/>
</dbReference>
<keyword evidence="2" id="KW-0479">Metal-binding</keyword>
<dbReference type="PROSITE" id="PS50048">
    <property type="entry name" value="ZN2_CY6_FUNGAL_2"/>
    <property type="match status" value="1"/>
</dbReference>
<evidence type="ECO:0000313" key="6">
    <source>
        <dbReference type="EMBL" id="TFK56038.1"/>
    </source>
</evidence>
<feature type="region of interest" description="Disordered" evidence="4">
    <location>
        <begin position="867"/>
        <end position="886"/>
    </location>
</feature>
<dbReference type="EMBL" id="ML213504">
    <property type="protein sequence ID" value="TFK56038.1"/>
    <property type="molecule type" value="Genomic_DNA"/>
</dbReference>
<dbReference type="GO" id="GO:0000981">
    <property type="term" value="F:DNA-binding transcription factor activity, RNA polymerase II-specific"/>
    <property type="evidence" value="ECO:0007669"/>
    <property type="project" value="InterPro"/>
</dbReference>
<feature type="compositionally biased region" description="Low complexity" evidence="4">
    <location>
        <begin position="535"/>
        <end position="553"/>
    </location>
</feature>
<feature type="compositionally biased region" description="Basic and acidic residues" evidence="4">
    <location>
        <begin position="158"/>
        <end position="169"/>
    </location>
</feature>
<evidence type="ECO:0000256" key="3">
    <source>
        <dbReference type="ARBA" id="ARBA00023242"/>
    </source>
</evidence>
<feature type="compositionally biased region" description="Pro residues" evidence="4">
    <location>
        <begin position="781"/>
        <end position="790"/>
    </location>
</feature>
<evidence type="ECO:0000256" key="2">
    <source>
        <dbReference type="ARBA" id="ARBA00022723"/>
    </source>
</evidence>
<dbReference type="AlphaFoldDB" id="A0A5C3NIW6"/>
<feature type="compositionally biased region" description="Low complexity" evidence="4">
    <location>
        <begin position="791"/>
        <end position="802"/>
    </location>
</feature>
<dbReference type="CDD" id="cd00067">
    <property type="entry name" value="GAL4"/>
    <property type="match status" value="1"/>
</dbReference>
<dbReference type="GO" id="GO:0008270">
    <property type="term" value="F:zinc ion binding"/>
    <property type="evidence" value="ECO:0007669"/>
    <property type="project" value="InterPro"/>
</dbReference>
<organism evidence="6 7">
    <name type="scientific">Heliocybe sulcata</name>
    <dbReference type="NCBI Taxonomy" id="5364"/>
    <lineage>
        <taxon>Eukaryota</taxon>
        <taxon>Fungi</taxon>
        <taxon>Dikarya</taxon>
        <taxon>Basidiomycota</taxon>
        <taxon>Agaricomycotina</taxon>
        <taxon>Agaricomycetes</taxon>
        <taxon>Gloeophyllales</taxon>
        <taxon>Gloeophyllaceae</taxon>
        <taxon>Heliocybe</taxon>
    </lineage>
</organism>
<proteinExistence type="predicted"/>
<dbReference type="GO" id="GO:0005634">
    <property type="term" value="C:nucleus"/>
    <property type="evidence" value="ECO:0007669"/>
    <property type="project" value="UniProtKB-SubCell"/>
</dbReference>
<dbReference type="Gene3D" id="4.10.240.10">
    <property type="entry name" value="Zn(2)-C6 fungal-type DNA-binding domain"/>
    <property type="match status" value="1"/>
</dbReference>
<keyword evidence="7" id="KW-1185">Reference proteome</keyword>
<dbReference type="InterPro" id="IPR036864">
    <property type="entry name" value="Zn2-C6_fun-type_DNA-bd_sf"/>
</dbReference>
<feature type="compositionally biased region" description="Basic and acidic residues" evidence="4">
    <location>
        <begin position="194"/>
        <end position="205"/>
    </location>
</feature>
<sequence length="886" mass="96763">MEHNNASDAGHSRPKHSRAATTGSATLAGTVRARGSPPPAGTGGHGSSDGGRPPAKRARKAINCEPCRSSKLKCDRNRPCSSCVLRGTAAQCYPGSESMAGQGVRGDDPARRAAVDPYHEFARIRHSLAVLETLIHPDYSRSAPPTATASPFASSHQPKKEPNDTDKRTVPGMLGQGCLYAGPTSVATNLVLSDSREGESRHSSEDDAEPAASSTLPGHDYDSDLLNDLPRVEVIDGLIEYYFEYCNWVYRHVCQPTFNSAWARFKEGRSPDRLILATVCMIMGIAVFYLPDRHPLLENMVETHEQLGDKFYAVMVKALGRYQAENRMYTLELVELLLIRCHYLTLSKTDCEEIWTVRGELASIATAMGLHRDPRKWKMSREVAERRRWAFWHIILLERWQAFMFGRPISIASHHFDTQLPSSHEPSLLSNTQSVATYLPNIALFKLAYILGDIMNDAVSLKPVPYENVMAHDAALQHWVDALPKEVDLDEFSVAKNLASLDLGTIKLGVQSVIIKTSYHHIRFTLHRPYASGPSSNIGHSSSKSAASSLSKSRNGPSIHEQSLEIAVKHARQLILVVGQARPDFQNNTSLAVPGHMNWGPFHVFSAAMFFSFQLITNPEQAGANMFRMNVKQAMETLRLCKGAPVADKALDILQTLSPLSIGEVDGAMRRGKDDRDKTVGHVLSSVRNLAFPCHDSPSYPYPFGRAGLDSPASGSSGRRREATNTPDLVPGRPLLTTALDPNGMEGPHQAHPRPAGSSGGVQSPAYPGVTSELSSLAPYTHPPPMPPPHLHSSLISQHQHQAMATGQQPPLQDMPYQPGYPHSSQHPYGAGMPYGQQPGEDIAWGASMGFGQYEWTNFVNVLRQDNGAGRGGGDHAGHGHPMAPS</sequence>
<dbReference type="Pfam" id="PF00172">
    <property type="entry name" value="Zn_clus"/>
    <property type="match status" value="1"/>
</dbReference>
<feature type="region of interest" description="Disordered" evidence="4">
    <location>
        <begin position="141"/>
        <end position="174"/>
    </location>
</feature>
<dbReference type="SMART" id="SM00906">
    <property type="entry name" value="Fungal_trans"/>
    <property type="match status" value="1"/>
</dbReference>
<feature type="region of interest" description="Disordered" evidence="4">
    <location>
        <begin position="535"/>
        <end position="557"/>
    </location>
</feature>
<feature type="domain" description="Zn(2)-C6 fungal-type" evidence="5">
    <location>
        <begin position="63"/>
        <end position="92"/>
    </location>
</feature>
<accession>A0A5C3NIW6</accession>
<dbReference type="Pfam" id="PF04082">
    <property type="entry name" value="Fungal_trans"/>
    <property type="match status" value="1"/>
</dbReference>
<dbReference type="SUPFAM" id="SSF57701">
    <property type="entry name" value="Zn2/Cys6 DNA-binding domain"/>
    <property type="match status" value="1"/>
</dbReference>
<feature type="compositionally biased region" description="Low complexity" evidence="4">
    <location>
        <begin position="19"/>
        <end position="30"/>
    </location>
</feature>
<dbReference type="GO" id="GO:0006351">
    <property type="term" value="P:DNA-templated transcription"/>
    <property type="evidence" value="ECO:0007669"/>
    <property type="project" value="InterPro"/>
</dbReference>
<dbReference type="Proteomes" id="UP000305948">
    <property type="component" value="Unassembled WGS sequence"/>
</dbReference>
<dbReference type="CDD" id="cd12148">
    <property type="entry name" value="fungal_TF_MHR"/>
    <property type="match status" value="1"/>
</dbReference>
<name>A0A5C3NIW6_9AGAM</name>
<evidence type="ECO:0000256" key="1">
    <source>
        <dbReference type="ARBA" id="ARBA00004123"/>
    </source>
</evidence>
<evidence type="ECO:0000259" key="5">
    <source>
        <dbReference type="PROSITE" id="PS50048"/>
    </source>
</evidence>
<keyword evidence="3" id="KW-0539">Nucleus</keyword>
<feature type="region of interest" description="Disordered" evidence="4">
    <location>
        <begin position="194"/>
        <end position="219"/>
    </location>
</feature>
<dbReference type="InterPro" id="IPR050613">
    <property type="entry name" value="Sec_Metabolite_Reg"/>
</dbReference>
<feature type="region of interest" description="Disordered" evidence="4">
    <location>
        <begin position="703"/>
        <end position="835"/>
    </location>
</feature>
<evidence type="ECO:0000313" key="7">
    <source>
        <dbReference type="Proteomes" id="UP000305948"/>
    </source>
</evidence>
<dbReference type="InterPro" id="IPR001138">
    <property type="entry name" value="Zn2Cys6_DnaBD"/>
</dbReference>
<evidence type="ECO:0000256" key="4">
    <source>
        <dbReference type="SAM" id="MobiDB-lite"/>
    </source>
</evidence>
<comment type="subcellular location">
    <subcellularLocation>
        <location evidence="1">Nucleus</location>
    </subcellularLocation>
</comment>
<protein>
    <recommendedName>
        <fullName evidence="5">Zn(2)-C6 fungal-type domain-containing protein</fullName>
    </recommendedName>
</protein>
<dbReference type="InterPro" id="IPR007219">
    <property type="entry name" value="XnlR_reg_dom"/>
</dbReference>